<keyword evidence="2" id="KW-0812">Transmembrane</keyword>
<dbReference type="InterPro" id="IPR017850">
    <property type="entry name" value="Alkaline_phosphatase_core_sf"/>
</dbReference>
<organism evidence="3 4">
    <name type="scientific">Pochonia chlamydosporia 170</name>
    <dbReference type="NCBI Taxonomy" id="1380566"/>
    <lineage>
        <taxon>Eukaryota</taxon>
        <taxon>Fungi</taxon>
        <taxon>Dikarya</taxon>
        <taxon>Ascomycota</taxon>
        <taxon>Pezizomycotina</taxon>
        <taxon>Sordariomycetes</taxon>
        <taxon>Hypocreomycetidae</taxon>
        <taxon>Hypocreales</taxon>
        <taxon>Clavicipitaceae</taxon>
        <taxon>Pochonia</taxon>
    </lineage>
</organism>
<dbReference type="Pfam" id="PF01663">
    <property type="entry name" value="Phosphodiest"/>
    <property type="match status" value="1"/>
</dbReference>
<dbReference type="SUPFAM" id="SSF53649">
    <property type="entry name" value="Alkaline phosphatase-like"/>
    <property type="match status" value="1"/>
</dbReference>
<evidence type="ECO:0000256" key="2">
    <source>
        <dbReference type="SAM" id="Phobius"/>
    </source>
</evidence>
<feature type="compositionally biased region" description="Low complexity" evidence="1">
    <location>
        <begin position="667"/>
        <end position="676"/>
    </location>
</feature>
<feature type="compositionally biased region" description="Basic residues" evidence="1">
    <location>
        <begin position="128"/>
        <end position="137"/>
    </location>
</feature>
<dbReference type="GO" id="GO:0017111">
    <property type="term" value="F:ribonucleoside triphosphate phosphatase activity"/>
    <property type="evidence" value="ECO:0007669"/>
    <property type="project" value="TreeGrafter"/>
</dbReference>
<dbReference type="RefSeq" id="XP_018144252.1">
    <property type="nucleotide sequence ID" value="XM_018292211.1"/>
</dbReference>
<sequence>MSLDRLDTNLPKAERTDSASLLSPIAYDDDAASLHSRSDQDTDSDDDQLQLRARNSRELRAADRIVLMEEEELDRLVTTSRKEKERQRRGSGLSVPSALKIFGRRGSSSQLSSPNASMENLVSEKREARRTRRKQKRDRLLEDARHGEDGELMYEMEEGGMKDGSSTGDSSEREDSEEADRRRLNLVAQARGNRGRSWRRWLFLHSLIAIGNGTALFAPTTIILSLDGFRADFLQRGLTPRLNAFVKEGVSPQYMLPSFPSLTFPNHYTLATGLYPEAHGIVGNTFWDPEFKAEFYYTDPARSLDPKWWGGQPFWVSAEKQGIRSAVHMWPGSEAHIQETFASIVDKYNGNEPLDRKVSRILGFLDMPGKENAALEAKDSRPQLIAAYVPNVDTDGHKYGPNSTEIRSTIQSVDTMLDSLFKGLEARNLTKIVNVIVVSDHGMATTDTSRLLQLEDLIDTSKIEHTDGWPLYGLRPKDNKDIQPLYDQLKEKAKSNPNFDVYLRDVDMPKKYHFSNNHRIAPLWVVPKTGWAIVTKKEFVVTEAKEKGLVYHPRGLHGYDHEHPLMRAIFIARGPAFPHPANSRVEPFQNIEVYNILCDSLGMKPQPNNGTLRLPLKPVGSHDAENQQETPADPPHPETTHSTQFVHASRPTKIVASSSIVVGVDEPTGSPTSTSTEVPAAEPTKDGGKPEGDGKDEGSGSVGDTVKGWWDWITDKVGGLWDTITGSG</sequence>
<dbReference type="FunFam" id="3.30.1360.180:FF:000003">
    <property type="entry name" value="Type I phosphodiesterase/nucleotide pyrophosphatase family protein"/>
    <property type="match status" value="1"/>
</dbReference>
<evidence type="ECO:0000313" key="3">
    <source>
        <dbReference type="EMBL" id="OAQ67165.1"/>
    </source>
</evidence>
<gene>
    <name evidence="3" type="ORF">VFPPC_14442</name>
</gene>
<feature type="compositionally biased region" description="Basic and acidic residues" evidence="1">
    <location>
        <begin position="683"/>
        <end position="698"/>
    </location>
</feature>
<evidence type="ECO:0000256" key="1">
    <source>
        <dbReference type="SAM" id="MobiDB-lite"/>
    </source>
</evidence>
<dbReference type="GO" id="GO:0009141">
    <property type="term" value="P:nucleoside triphosphate metabolic process"/>
    <property type="evidence" value="ECO:0007669"/>
    <property type="project" value="TreeGrafter"/>
</dbReference>
<dbReference type="InterPro" id="IPR002591">
    <property type="entry name" value="Phosphodiest/P_Trfase"/>
</dbReference>
<dbReference type="KEGG" id="pchm:VFPPC_14442"/>
<dbReference type="STRING" id="1380566.A0A179FND4"/>
<dbReference type="OrthoDB" id="415411at2759"/>
<dbReference type="Gene3D" id="3.40.720.10">
    <property type="entry name" value="Alkaline Phosphatase, subunit A"/>
    <property type="match status" value="1"/>
</dbReference>
<dbReference type="CDD" id="cd16018">
    <property type="entry name" value="Enpp"/>
    <property type="match status" value="1"/>
</dbReference>
<keyword evidence="2" id="KW-1133">Transmembrane helix</keyword>
<protein>
    <submittedName>
        <fullName evidence="3">Type I phosphodiesterase / nucleotide pyrophosphatase family protein</fullName>
    </submittedName>
</protein>
<dbReference type="Gene3D" id="3.30.1360.180">
    <property type="match status" value="1"/>
</dbReference>
<feature type="region of interest" description="Disordered" evidence="1">
    <location>
        <begin position="608"/>
        <end position="708"/>
    </location>
</feature>
<name>A0A179FND4_METCM</name>
<dbReference type="GeneID" id="28856205"/>
<dbReference type="EMBL" id="LSBJ02000004">
    <property type="protein sequence ID" value="OAQ67165.1"/>
    <property type="molecule type" value="Genomic_DNA"/>
</dbReference>
<dbReference type="Proteomes" id="UP000078397">
    <property type="component" value="Unassembled WGS sequence"/>
</dbReference>
<dbReference type="PANTHER" id="PTHR10151">
    <property type="entry name" value="ECTONUCLEOTIDE PYROPHOSPHATASE/PHOSPHODIESTERASE"/>
    <property type="match status" value="1"/>
</dbReference>
<feature type="region of interest" description="Disordered" evidence="1">
    <location>
        <begin position="78"/>
        <end position="181"/>
    </location>
</feature>
<dbReference type="AlphaFoldDB" id="A0A179FND4"/>
<feature type="region of interest" description="Disordered" evidence="1">
    <location>
        <begin position="1"/>
        <end position="55"/>
    </location>
</feature>
<proteinExistence type="predicted"/>
<reference evidence="3 4" key="1">
    <citation type="journal article" date="2016" name="PLoS Pathog.">
        <title>Biosynthesis of antibiotic leucinostatins in bio-control fungus Purpureocillium lilacinum and their inhibition on phytophthora revealed by genome mining.</title>
        <authorList>
            <person name="Wang G."/>
            <person name="Liu Z."/>
            <person name="Lin R."/>
            <person name="Li E."/>
            <person name="Mao Z."/>
            <person name="Ling J."/>
            <person name="Yang Y."/>
            <person name="Yin W.B."/>
            <person name="Xie B."/>
        </authorList>
    </citation>
    <scope>NUCLEOTIDE SEQUENCE [LARGE SCALE GENOMIC DNA]</scope>
    <source>
        <strain evidence="3">170</strain>
    </source>
</reference>
<dbReference type="GO" id="GO:0047429">
    <property type="term" value="F:nucleoside triphosphate diphosphatase activity"/>
    <property type="evidence" value="ECO:0007669"/>
    <property type="project" value="TreeGrafter"/>
</dbReference>
<accession>A0A179FND4</accession>
<comment type="caution">
    <text evidence="3">The sequence shown here is derived from an EMBL/GenBank/DDBJ whole genome shotgun (WGS) entry which is preliminary data.</text>
</comment>
<feature type="compositionally biased region" description="Basic and acidic residues" evidence="1">
    <location>
        <begin position="138"/>
        <end position="149"/>
    </location>
</feature>
<keyword evidence="2" id="KW-0472">Membrane</keyword>
<feature type="transmembrane region" description="Helical" evidence="2">
    <location>
        <begin position="201"/>
        <end position="226"/>
    </location>
</feature>
<dbReference type="PANTHER" id="PTHR10151:SF120">
    <property type="entry name" value="BIS(5'-ADENOSYL)-TRIPHOSPHATASE"/>
    <property type="match status" value="1"/>
</dbReference>
<keyword evidence="4" id="KW-1185">Reference proteome</keyword>
<evidence type="ECO:0000313" key="4">
    <source>
        <dbReference type="Proteomes" id="UP000078397"/>
    </source>
</evidence>
<feature type="compositionally biased region" description="Polar residues" evidence="1">
    <location>
        <begin position="106"/>
        <end position="120"/>
    </location>
</feature>
<feature type="compositionally biased region" description="Basic and acidic residues" evidence="1">
    <location>
        <begin position="1"/>
        <end position="17"/>
    </location>
</feature>